<comment type="caution">
    <text evidence="3">The sequence shown here is derived from an EMBL/GenBank/DDBJ whole genome shotgun (WGS) entry which is preliminary data.</text>
</comment>
<name>A0A7W7YEI5_9BACT</name>
<evidence type="ECO:0000313" key="4">
    <source>
        <dbReference type="Proteomes" id="UP000590740"/>
    </source>
</evidence>
<dbReference type="AlphaFoldDB" id="A0A7W7YEI5"/>
<evidence type="ECO:0000256" key="1">
    <source>
        <dbReference type="SAM" id="MobiDB-lite"/>
    </source>
</evidence>
<evidence type="ECO:0000259" key="2">
    <source>
        <dbReference type="Pfam" id="PF21247"/>
    </source>
</evidence>
<protein>
    <recommendedName>
        <fullName evidence="2">Filamentation induced by cAMP protein Fic-like C-terminal domain-containing protein</fullName>
    </recommendedName>
</protein>
<gene>
    <name evidence="3" type="ORF">HNQ65_004234</name>
</gene>
<dbReference type="Proteomes" id="UP000590740">
    <property type="component" value="Unassembled WGS sequence"/>
</dbReference>
<reference evidence="3 4" key="1">
    <citation type="submission" date="2020-08" db="EMBL/GenBank/DDBJ databases">
        <title>Genomic Encyclopedia of Type Strains, Phase IV (KMG-IV): sequencing the most valuable type-strain genomes for metagenomic binning, comparative biology and taxonomic classification.</title>
        <authorList>
            <person name="Goeker M."/>
        </authorList>
    </citation>
    <scope>NUCLEOTIDE SEQUENCE [LARGE SCALE GENOMIC DNA]</scope>
    <source>
        <strain evidence="3 4">DSM 12252</strain>
    </source>
</reference>
<sequence>MKKLGLSHRPTFRQNYLQPALDAGLIERTLPDKPNSRLQKYRRSGG</sequence>
<proteinExistence type="predicted"/>
<evidence type="ECO:0000313" key="3">
    <source>
        <dbReference type="EMBL" id="MBB5034629.1"/>
    </source>
</evidence>
<feature type="domain" description="Filamentation induced by cAMP protein Fic-like C-terminal" evidence="2">
    <location>
        <begin position="1"/>
        <end position="42"/>
    </location>
</feature>
<accession>A0A7W7YEI5</accession>
<dbReference type="Pfam" id="PF21247">
    <property type="entry name" value="Fic-like_C"/>
    <property type="match status" value="1"/>
</dbReference>
<dbReference type="EMBL" id="JACHIG010000010">
    <property type="protein sequence ID" value="MBB5034629.1"/>
    <property type="molecule type" value="Genomic_DNA"/>
</dbReference>
<organism evidence="3 4">
    <name type="scientific">Prosthecobacter vanneervenii</name>
    <dbReference type="NCBI Taxonomy" id="48466"/>
    <lineage>
        <taxon>Bacteria</taxon>
        <taxon>Pseudomonadati</taxon>
        <taxon>Verrucomicrobiota</taxon>
        <taxon>Verrucomicrobiia</taxon>
        <taxon>Verrucomicrobiales</taxon>
        <taxon>Verrucomicrobiaceae</taxon>
        <taxon>Prosthecobacter</taxon>
    </lineage>
</organism>
<dbReference type="InterPro" id="IPR049514">
    <property type="entry name" value="Fic-like_C"/>
</dbReference>
<keyword evidence="4" id="KW-1185">Reference proteome</keyword>
<feature type="region of interest" description="Disordered" evidence="1">
    <location>
        <begin position="27"/>
        <end position="46"/>
    </location>
</feature>